<dbReference type="EC" id="2.7.13.3" evidence="2"/>
<feature type="transmembrane region" description="Helical" evidence="6">
    <location>
        <begin position="168"/>
        <end position="189"/>
    </location>
</feature>
<reference evidence="9 10" key="1">
    <citation type="submission" date="2015-11" db="EMBL/GenBank/DDBJ databases">
        <title>Sequence of Pedobacter ginsenosidimutans.</title>
        <authorList>
            <person name="Carson E."/>
            <person name="Keyser V."/>
            <person name="Newman J."/>
            <person name="Miller J."/>
        </authorList>
    </citation>
    <scope>NUCLEOTIDE SEQUENCE [LARGE SCALE GENOMIC DNA]</scope>
    <source>
        <strain evidence="9 10">KACC 14530</strain>
    </source>
</reference>
<dbReference type="GO" id="GO:0000160">
    <property type="term" value="P:phosphorelay signal transduction system"/>
    <property type="evidence" value="ECO:0007669"/>
    <property type="project" value="UniProtKB-KW"/>
</dbReference>
<evidence type="ECO:0000256" key="6">
    <source>
        <dbReference type="SAM" id="Phobius"/>
    </source>
</evidence>
<feature type="transmembrane region" description="Helical" evidence="6">
    <location>
        <begin position="263"/>
        <end position="284"/>
    </location>
</feature>
<evidence type="ECO:0000259" key="8">
    <source>
        <dbReference type="PROSITE" id="PS50109"/>
    </source>
</evidence>
<keyword evidence="10" id="KW-1185">Reference proteome</keyword>
<dbReference type="InterPro" id="IPR011623">
    <property type="entry name" value="7TMR_DISM_rcpt_extracell_dom1"/>
</dbReference>
<feature type="signal peptide" evidence="7">
    <location>
        <begin position="1"/>
        <end position="18"/>
    </location>
</feature>
<dbReference type="Gene3D" id="2.60.40.2380">
    <property type="match status" value="1"/>
</dbReference>
<feature type="transmembrane region" description="Helical" evidence="6">
    <location>
        <begin position="196"/>
        <end position="213"/>
    </location>
</feature>
<evidence type="ECO:0000313" key="10">
    <source>
        <dbReference type="Proteomes" id="UP000051950"/>
    </source>
</evidence>
<dbReference type="STRING" id="687842.ASU31_03245"/>
<feature type="transmembrane region" description="Helical" evidence="6">
    <location>
        <begin position="323"/>
        <end position="344"/>
    </location>
</feature>
<organism evidence="9 10">
    <name type="scientific">Pedobacter ginsenosidimutans</name>
    <dbReference type="NCBI Taxonomy" id="687842"/>
    <lineage>
        <taxon>Bacteria</taxon>
        <taxon>Pseudomonadati</taxon>
        <taxon>Bacteroidota</taxon>
        <taxon>Sphingobacteriia</taxon>
        <taxon>Sphingobacteriales</taxon>
        <taxon>Sphingobacteriaceae</taxon>
        <taxon>Pedobacter</taxon>
    </lineage>
</organism>
<keyword evidence="6" id="KW-1133">Transmembrane helix</keyword>
<dbReference type="AlphaFoldDB" id="A0A0T5VVI6"/>
<feature type="transmembrane region" description="Helical" evidence="6">
    <location>
        <begin position="233"/>
        <end position="251"/>
    </location>
</feature>
<dbReference type="PANTHER" id="PTHR24421">
    <property type="entry name" value="NITRATE/NITRITE SENSOR PROTEIN NARX-RELATED"/>
    <property type="match status" value="1"/>
</dbReference>
<evidence type="ECO:0000256" key="4">
    <source>
        <dbReference type="ARBA" id="ARBA00022777"/>
    </source>
</evidence>
<feature type="chain" id="PRO_5006665774" description="histidine kinase" evidence="7">
    <location>
        <begin position="19"/>
        <end position="593"/>
    </location>
</feature>
<dbReference type="SUPFAM" id="SSF55874">
    <property type="entry name" value="ATPase domain of HSP90 chaperone/DNA topoisomerase II/histidine kinase"/>
    <property type="match status" value="1"/>
</dbReference>
<evidence type="ECO:0000256" key="1">
    <source>
        <dbReference type="ARBA" id="ARBA00000085"/>
    </source>
</evidence>
<dbReference type="InterPro" id="IPR036890">
    <property type="entry name" value="HATPase_C_sf"/>
</dbReference>
<dbReference type="GO" id="GO:0004673">
    <property type="term" value="F:protein histidine kinase activity"/>
    <property type="evidence" value="ECO:0007669"/>
    <property type="project" value="UniProtKB-EC"/>
</dbReference>
<evidence type="ECO:0000256" key="2">
    <source>
        <dbReference type="ARBA" id="ARBA00012438"/>
    </source>
</evidence>
<keyword evidence="3" id="KW-0808">Transferase</keyword>
<keyword evidence="5" id="KW-0902">Two-component regulatory system</keyword>
<keyword evidence="7" id="KW-0732">Signal</keyword>
<keyword evidence="6" id="KW-0472">Membrane</keyword>
<name>A0A0T5VVI6_9SPHI</name>
<evidence type="ECO:0000256" key="7">
    <source>
        <dbReference type="SAM" id="SignalP"/>
    </source>
</evidence>
<dbReference type="CDD" id="cd16917">
    <property type="entry name" value="HATPase_UhpB-NarQ-NarX-like"/>
    <property type="match status" value="1"/>
</dbReference>
<keyword evidence="4" id="KW-0418">Kinase</keyword>
<feature type="transmembrane region" description="Helical" evidence="6">
    <location>
        <begin position="290"/>
        <end position="311"/>
    </location>
</feature>
<dbReference type="Gene3D" id="3.30.565.10">
    <property type="entry name" value="Histidine kinase-like ATPase, C-terminal domain"/>
    <property type="match status" value="1"/>
</dbReference>
<dbReference type="InterPro" id="IPR003594">
    <property type="entry name" value="HATPase_dom"/>
</dbReference>
<dbReference type="Proteomes" id="UP000051950">
    <property type="component" value="Unassembled WGS sequence"/>
</dbReference>
<keyword evidence="6" id="KW-0812">Transmembrane</keyword>
<evidence type="ECO:0000256" key="3">
    <source>
        <dbReference type="ARBA" id="ARBA00022679"/>
    </source>
</evidence>
<dbReference type="InterPro" id="IPR050482">
    <property type="entry name" value="Sensor_HK_TwoCompSys"/>
</dbReference>
<dbReference type="PROSITE" id="PS50109">
    <property type="entry name" value="HIS_KIN"/>
    <property type="match status" value="1"/>
</dbReference>
<dbReference type="RefSeq" id="WP_057930966.1">
    <property type="nucleotide sequence ID" value="NZ_LMZQ01000002.1"/>
</dbReference>
<evidence type="ECO:0000256" key="5">
    <source>
        <dbReference type="ARBA" id="ARBA00023012"/>
    </source>
</evidence>
<proteinExistence type="predicted"/>
<dbReference type="InterPro" id="IPR011622">
    <property type="entry name" value="7TMR_DISM_rcpt_extracell_dom2"/>
</dbReference>
<accession>A0A0T5VVI6</accession>
<dbReference type="EMBL" id="LMZQ01000002">
    <property type="protein sequence ID" value="KRT17572.1"/>
    <property type="molecule type" value="Genomic_DNA"/>
</dbReference>
<comment type="catalytic activity">
    <reaction evidence="1">
        <text>ATP + protein L-histidine = ADP + protein N-phospho-L-histidine.</text>
        <dbReference type="EC" id="2.7.13.3"/>
    </reaction>
</comment>
<dbReference type="Pfam" id="PF07696">
    <property type="entry name" value="7TMR-DISMED2"/>
    <property type="match status" value="1"/>
</dbReference>
<feature type="transmembrane region" description="Helical" evidence="6">
    <location>
        <begin position="356"/>
        <end position="373"/>
    </location>
</feature>
<dbReference type="InterPro" id="IPR005467">
    <property type="entry name" value="His_kinase_dom"/>
</dbReference>
<protein>
    <recommendedName>
        <fullName evidence="2">histidine kinase</fullName>
        <ecNumber evidence="2">2.7.13.3</ecNumber>
    </recommendedName>
</protein>
<dbReference type="Pfam" id="PF07695">
    <property type="entry name" value="7TMR-DISM_7TM"/>
    <property type="match status" value="1"/>
</dbReference>
<evidence type="ECO:0000313" key="9">
    <source>
        <dbReference type="EMBL" id="KRT17572.1"/>
    </source>
</evidence>
<sequence length="593" mass="68460">MRIIYLISFLLFPLLSCAQTTNKSISVVSSYTVDQNSSWTSRTLQQQKFQPFKQNSKVNIGYNKDAAVWCRFIVKNLSASQSAKTWLCFNNNHIDSLSLYDGRLIKTIGDRTISQSPFIETLAFELNLQPGEERLLWVRVKKETSYLDFSYSLEDQAYLEGKSSQKTALTSFFIGMVFLLLMINGILFFMTKDRLYVYYIGYSILTAFYTAITTNFAKHVLFPEFRFFSECRVFTGALWYIALSIFLGHFLKLKENQPIKHKLIIVLGGINFLLILISISLLVFYKDFEFRYFFVLGYIIFLASIVVLFWAALTHLKIEKTQAIYALLAFAPQFVWGACLILKTFEIIPKSLGDNWMLFISLYEVFLFGYVLSRNYIDIFLKNNELMQQVIFEKESSLRAISEVQLRERRNIANIIHDNVGSKIAHIIHLFDMKNAGLAKQTINELAEDIREISHKILPKALDEGALISSLQSQISSLNAGLTDAKIELFCYDFPDKIDEKWIYDLYLIALEVINNAIKHGNAELITIELYKYPKNYHFQFTDDGLGFDLQKTSKGFGLENIEKRVNYYKGNFEISSVKNEGTIIQINIPSNR</sequence>
<comment type="caution">
    <text evidence="9">The sequence shown here is derived from an EMBL/GenBank/DDBJ whole genome shotgun (WGS) entry which is preliminary data.</text>
</comment>
<dbReference type="Pfam" id="PF02518">
    <property type="entry name" value="HATPase_c"/>
    <property type="match status" value="1"/>
</dbReference>
<feature type="domain" description="Histidine kinase" evidence="8">
    <location>
        <begin position="506"/>
        <end position="593"/>
    </location>
</feature>
<dbReference type="PANTHER" id="PTHR24421:SF10">
    <property type="entry name" value="NITRATE_NITRITE SENSOR PROTEIN NARQ"/>
    <property type="match status" value="1"/>
</dbReference>
<gene>
    <name evidence="9" type="ORF">ASU31_03245</name>
</gene>
<dbReference type="OrthoDB" id="613787at2"/>